<reference evidence="2" key="1">
    <citation type="submission" date="2019-08" db="EMBL/GenBank/DDBJ databases">
        <authorList>
            <person name="Kucharzyk K."/>
            <person name="Murdoch R.W."/>
            <person name="Higgins S."/>
            <person name="Loffler F."/>
        </authorList>
    </citation>
    <scope>NUCLEOTIDE SEQUENCE</scope>
</reference>
<evidence type="ECO:0000256" key="1">
    <source>
        <dbReference type="SAM" id="MobiDB-lite"/>
    </source>
</evidence>
<evidence type="ECO:0000313" key="2">
    <source>
        <dbReference type="EMBL" id="MPM45254.1"/>
    </source>
</evidence>
<name>A0A645A671_9ZZZZ</name>
<feature type="region of interest" description="Disordered" evidence="1">
    <location>
        <begin position="139"/>
        <end position="172"/>
    </location>
</feature>
<proteinExistence type="predicted"/>
<gene>
    <name evidence="2" type="ORF">SDC9_91940</name>
</gene>
<organism evidence="2">
    <name type="scientific">bioreactor metagenome</name>
    <dbReference type="NCBI Taxonomy" id="1076179"/>
    <lineage>
        <taxon>unclassified sequences</taxon>
        <taxon>metagenomes</taxon>
        <taxon>ecological metagenomes</taxon>
    </lineage>
</organism>
<sequence>MISDKITKSEFVIQVLERDVKNIYNAQLLIARQNIYIKGRALKKEKRGGALIGRKTGRLLESLENPDYVIAQRGDKFIVSSGIVKHMRFLDMKRLGNRKIYNRQLWGILYNNSLRDIRQGYGKELYDFVGDTLRNAFGTSQSASTPSAPSSSGNSGGNSFDGQKYAKAKGRT</sequence>
<accession>A0A645A671</accession>
<protein>
    <submittedName>
        <fullName evidence="2">Uncharacterized protein</fullName>
    </submittedName>
</protein>
<dbReference type="AlphaFoldDB" id="A0A645A671"/>
<dbReference type="EMBL" id="VSSQ01010802">
    <property type="protein sequence ID" value="MPM45254.1"/>
    <property type="molecule type" value="Genomic_DNA"/>
</dbReference>
<feature type="compositionally biased region" description="Low complexity" evidence="1">
    <location>
        <begin position="139"/>
        <end position="153"/>
    </location>
</feature>
<comment type="caution">
    <text evidence="2">The sequence shown here is derived from an EMBL/GenBank/DDBJ whole genome shotgun (WGS) entry which is preliminary data.</text>
</comment>